<dbReference type="CDD" id="cd03441">
    <property type="entry name" value="R_hydratase_like"/>
    <property type="match status" value="1"/>
</dbReference>
<sequence>MTMSWNKIGAFQVDHATSCRFAQASGDFNPLHVDSILARRYQFGSTVIHGVCGVFKALDLLCEHLGCPVSIASIKVQFTRPILPNDNVEVVMHQSAAHALKLRLLVHGKRAQDIDLIWMGDSDKKSEMPKYTSIPVNRPQPVDLQFEDATALESQFNLVWDPDSIQSLFPHVKKYLPDNQSAVLLGLTNIVGMQCPGLHSVFAGFNVHFVQNESSSDAKMHFKVIRSDSRFSMVTIGISHNKASGEITALFRPKPISQEKYTEFQALVSKDQFAGQIALIIGGSRGIGEVVAKLIAAGGGHSVITYHQGKDDAARIVNEIRSHGGKCDTISYNVLSSAESDITSCFPGKRITHIYYFASPLIEKGDHLIWDDAIFQKFCSYYINGFVNLIEKFLSDVAYSKNILTVFTPSTIFLEQPQKGFNEYIASKAAVEALVRQLAAKYSGWVFCAPRLPRMLTDQTSGLGTDSTQNTAEVMLDALNLMNCLSR</sequence>
<evidence type="ECO:0000259" key="4">
    <source>
        <dbReference type="Pfam" id="PF01575"/>
    </source>
</evidence>
<dbReference type="OrthoDB" id="9774179at2"/>
<organism evidence="5 6">
    <name type="scientific">Nitrosomonas aestuarii</name>
    <dbReference type="NCBI Taxonomy" id="52441"/>
    <lineage>
        <taxon>Bacteria</taxon>
        <taxon>Pseudomonadati</taxon>
        <taxon>Pseudomonadota</taxon>
        <taxon>Betaproteobacteria</taxon>
        <taxon>Nitrosomonadales</taxon>
        <taxon>Nitrosomonadaceae</taxon>
        <taxon>Nitrosomonas</taxon>
    </lineage>
</organism>
<proteinExistence type="inferred from homology"/>
<dbReference type="Gene3D" id="3.40.50.720">
    <property type="entry name" value="NAD(P)-binding Rossmann-like Domain"/>
    <property type="match status" value="1"/>
</dbReference>
<dbReference type="AlphaFoldDB" id="A0A1I4CR59"/>
<dbReference type="STRING" id="52441.SAMN05216302_101721"/>
<dbReference type="PANTHER" id="PTHR43477">
    <property type="entry name" value="DIHYDROANTICAPSIN 7-DEHYDROGENASE"/>
    <property type="match status" value="1"/>
</dbReference>
<accession>A0A1I4CR59</accession>
<dbReference type="PRINTS" id="PR00081">
    <property type="entry name" value="GDHRDH"/>
</dbReference>
<comment type="similarity">
    <text evidence="2">Belongs to the short-chain dehydrogenases/reductases (SDR) family.</text>
</comment>
<gene>
    <name evidence="5" type="ORF">SAMN05216302_101721</name>
</gene>
<dbReference type="SUPFAM" id="SSF54637">
    <property type="entry name" value="Thioesterase/thiol ester dehydrase-isomerase"/>
    <property type="match status" value="1"/>
</dbReference>
<dbReference type="GO" id="GO:0004300">
    <property type="term" value="F:enoyl-CoA hydratase activity"/>
    <property type="evidence" value="ECO:0007669"/>
    <property type="project" value="UniProtKB-ARBA"/>
</dbReference>
<dbReference type="Pfam" id="PF00106">
    <property type="entry name" value="adh_short"/>
    <property type="match status" value="1"/>
</dbReference>
<evidence type="ECO:0000313" key="5">
    <source>
        <dbReference type="EMBL" id="SFK83794.1"/>
    </source>
</evidence>
<dbReference type="Proteomes" id="UP000199533">
    <property type="component" value="Unassembled WGS sequence"/>
</dbReference>
<dbReference type="Gene3D" id="3.10.129.10">
    <property type="entry name" value="Hotdog Thioesterase"/>
    <property type="match status" value="1"/>
</dbReference>
<evidence type="ECO:0000256" key="3">
    <source>
        <dbReference type="ARBA" id="ARBA00023002"/>
    </source>
</evidence>
<dbReference type="InterPro" id="IPR002347">
    <property type="entry name" value="SDR_fam"/>
</dbReference>
<dbReference type="GO" id="GO:0016491">
    <property type="term" value="F:oxidoreductase activity"/>
    <property type="evidence" value="ECO:0007669"/>
    <property type="project" value="UniProtKB-KW"/>
</dbReference>
<dbReference type="Pfam" id="PF01575">
    <property type="entry name" value="MaoC_dehydratas"/>
    <property type="match status" value="1"/>
</dbReference>
<feature type="domain" description="MaoC-like" evidence="4">
    <location>
        <begin position="12"/>
        <end position="96"/>
    </location>
</feature>
<keyword evidence="3" id="KW-0560">Oxidoreductase</keyword>
<dbReference type="InterPro" id="IPR036291">
    <property type="entry name" value="NAD(P)-bd_dom_sf"/>
</dbReference>
<dbReference type="UniPathway" id="UPA00659"/>
<dbReference type="InterPro" id="IPR051122">
    <property type="entry name" value="SDR_DHRS6-like"/>
</dbReference>
<evidence type="ECO:0000256" key="1">
    <source>
        <dbReference type="ARBA" id="ARBA00005005"/>
    </source>
</evidence>
<comment type="pathway">
    <text evidence="1">Lipid metabolism; fatty acid beta-oxidation.</text>
</comment>
<protein>
    <submittedName>
        <fullName evidence="5">Short chain dehydrogenase</fullName>
    </submittedName>
</protein>
<name>A0A1I4CR59_9PROT</name>
<dbReference type="EMBL" id="FOSP01000017">
    <property type="protein sequence ID" value="SFK83794.1"/>
    <property type="molecule type" value="Genomic_DNA"/>
</dbReference>
<keyword evidence="6" id="KW-1185">Reference proteome</keyword>
<evidence type="ECO:0000313" key="6">
    <source>
        <dbReference type="Proteomes" id="UP000199533"/>
    </source>
</evidence>
<dbReference type="InterPro" id="IPR029069">
    <property type="entry name" value="HotDog_dom_sf"/>
</dbReference>
<dbReference type="PANTHER" id="PTHR43477:SF1">
    <property type="entry name" value="DIHYDROANTICAPSIN 7-DEHYDROGENASE"/>
    <property type="match status" value="1"/>
</dbReference>
<dbReference type="SUPFAM" id="SSF51735">
    <property type="entry name" value="NAD(P)-binding Rossmann-fold domains"/>
    <property type="match status" value="1"/>
</dbReference>
<dbReference type="InterPro" id="IPR002539">
    <property type="entry name" value="MaoC-like_dom"/>
</dbReference>
<evidence type="ECO:0000256" key="2">
    <source>
        <dbReference type="ARBA" id="ARBA00006484"/>
    </source>
</evidence>
<reference evidence="6" key="1">
    <citation type="submission" date="2016-10" db="EMBL/GenBank/DDBJ databases">
        <authorList>
            <person name="Varghese N."/>
            <person name="Submissions S."/>
        </authorList>
    </citation>
    <scope>NUCLEOTIDE SEQUENCE [LARGE SCALE GENOMIC DNA]</scope>
    <source>
        <strain evidence="6">Nm69</strain>
    </source>
</reference>
<dbReference type="GO" id="GO:0006635">
    <property type="term" value="P:fatty acid beta-oxidation"/>
    <property type="evidence" value="ECO:0007669"/>
    <property type="project" value="UniProtKB-UniPathway"/>
</dbReference>